<name>A0ABQ5VZ58_9HYPH</name>
<evidence type="ECO:0000313" key="4">
    <source>
        <dbReference type="Proteomes" id="UP001156691"/>
    </source>
</evidence>
<evidence type="ECO:0000313" key="3">
    <source>
        <dbReference type="EMBL" id="GLQ53117.1"/>
    </source>
</evidence>
<keyword evidence="1" id="KW-0175">Coiled coil</keyword>
<dbReference type="Pfam" id="PF13250">
    <property type="entry name" value="SNIPE"/>
    <property type="match status" value="1"/>
</dbReference>
<feature type="coiled-coil region" evidence="1">
    <location>
        <begin position="231"/>
        <end position="314"/>
    </location>
</feature>
<feature type="domain" description="Bacteriophage T5 Orf172 DNA-binding" evidence="2">
    <location>
        <begin position="331"/>
        <end position="414"/>
    </location>
</feature>
<evidence type="ECO:0000259" key="2">
    <source>
        <dbReference type="SMART" id="SM00974"/>
    </source>
</evidence>
<keyword evidence="4" id="KW-1185">Reference proteome</keyword>
<dbReference type="InterPro" id="IPR025280">
    <property type="entry name" value="SNIPE"/>
</dbReference>
<dbReference type="EMBL" id="BSNS01000002">
    <property type="protein sequence ID" value="GLQ53117.1"/>
    <property type="molecule type" value="Genomic_DNA"/>
</dbReference>
<dbReference type="Pfam" id="PF10544">
    <property type="entry name" value="T5orf172"/>
    <property type="match status" value="1"/>
</dbReference>
<organism evidence="3 4">
    <name type="scientific">Devosia nitrariae</name>
    <dbReference type="NCBI Taxonomy" id="2071872"/>
    <lineage>
        <taxon>Bacteria</taxon>
        <taxon>Pseudomonadati</taxon>
        <taxon>Pseudomonadota</taxon>
        <taxon>Alphaproteobacteria</taxon>
        <taxon>Hyphomicrobiales</taxon>
        <taxon>Devosiaceae</taxon>
        <taxon>Devosia</taxon>
    </lineage>
</organism>
<sequence>MVREHWRWKRIVAAERAKRSALEQRFSSIIDADTEAARIVEVATSEAEKRESESKALVTSLGIDIARLNSELGQVRLSYREKKAIFDRLAKEVAVFDERLAFAEMGVYEPHFDFDTSEDFKEAIVRVRDRQKAMVSNKAAVVCRTQWTVDGSAARGRTMTERNVRLTLRAFNSECDAAIANTRWNNANAMEKRIENARNQIDKHNASSQVEITQTYFQLKLDELRLTHEYREKAKQEREERADEARAAREEQKLIREMERAEEEEARYERMLQKAKAEAASVVGPKLEAYSQQIAILERDLAEAHAKVERARAMAEMTRTGYVYVISNIGSFGPDLVKIGLTRRLDPADRIRELGDASVPFLFDTHAMIYSEDAPALERALHTEFAAQRVNATNMRKEFFRVSIEEVEATVKRLAPAAAFFRDIEAQEYHETRALRNAHLTQQTINEELAFPEAL</sequence>
<dbReference type="Proteomes" id="UP001156691">
    <property type="component" value="Unassembled WGS sequence"/>
</dbReference>
<protein>
    <submittedName>
        <fullName evidence="3">Chromosome segregation ATPase</fullName>
    </submittedName>
</protein>
<proteinExistence type="predicted"/>
<accession>A0ABQ5VZ58</accession>
<comment type="caution">
    <text evidence="3">The sequence shown here is derived from an EMBL/GenBank/DDBJ whole genome shotgun (WGS) entry which is preliminary data.</text>
</comment>
<dbReference type="InterPro" id="IPR018306">
    <property type="entry name" value="Phage_T5_Orf172_DNA-bd"/>
</dbReference>
<evidence type="ECO:0000256" key="1">
    <source>
        <dbReference type="SAM" id="Coils"/>
    </source>
</evidence>
<gene>
    <name evidence="3" type="ORF">GCM10010862_03750</name>
</gene>
<reference evidence="4" key="1">
    <citation type="journal article" date="2019" name="Int. J. Syst. Evol. Microbiol.">
        <title>The Global Catalogue of Microorganisms (GCM) 10K type strain sequencing project: providing services to taxonomists for standard genome sequencing and annotation.</title>
        <authorList>
            <consortium name="The Broad Institute Genomics Platform"/>
            <consortium name="The Broad Institute Genome Sequencing Center for Infectious Disease"/>
            <person name="Wu L."/>
            <person name="Ma J."/>
        </authorList>
    </citation>
    <scope>NUCLEOTIDE SEQUENCE [LARGE SCALE GENOMIC DNA]</scope>
    <source>
        <strain evidence="4">NBRC 112416</strain>
    </source>
</reference>
<dbReference type="SMART" id="SM00974">
    <property type="entry name" value="T5orf172"/>
    <property type="match status" value="1"/>
</dbReference>